<dbReference type="Pfam" id="PF04860">
    <property type="entry name" value="Phage_portal"/>
    <property type="match status" value="1"/>
</dbReference>
<dbReference type="Proteomes" id="UP000594778">
    <property type="component" value="Chromosome"/>
</dbReference>
<dbReference type="InterPro" id="IPR006427">
    <property type="entry name" value="Portal_HK97"/>
</dbReference>
<sequence length="413" mass="46154">MKIFDKLFRRDGPEAQSRPRASAEGITFQGLDDPVLLEFIRNGQMGASNRMLRNTSALRCLSLIGNGLGMLPTSLYRAGDDKEVAKDHPAHKLLRYKPNPWQTPMEFKSQMQLLLETEGNAYARIIRAAGRPIHLIPFEKGKVDAKLGSNWRMQYRCMTENGGQITLDQEEILHVRELSFDGVLGLSKRQLSTEVFELAEQAQRAAANIFKTGVMAGGAIETPNALSDQAYNRMRASLDQGLSGSENVNKWMIAEEGAKANPFTSTAKDGQQLESRNHQIEEVARLYGVPRPLLMMDDTSWGSGIEQLAIFFVQFTMTPRFTAWEQALERSLLTDAERGHYYFKFNERALLRGTLKDQADYFAKALGAGGHQPWHTANEVRDLAEYPADPNPKFNTLGDPSGKKASNEPQATT</sequence>
<dbReference type="NCBIfam" id="TIGR01537">
    <property type="entry name" value="portal_HK97"/>
    <property type="match status" value="1"/>
</dbReference>
<name>A0A7T2S622_DELAC</name>
<dbReference type="RefSeq" id="WP_197956484.1">
    <property type="nucleotide sequence ID" value="NZ_CP065668.1"/>
</dbReference>
<dbReference type="InterPro" id="IPR006944">
    <property type="entry name" value="Phage/GTA_portal"/>
</dbReference>
<evidence type="ECO:0000313" key="3">
    <source>
        <dbReference type="Proteomes" id="UP000594778"/>
    </source>
</evidence>
<feature type="region of interest" description="Disordered" evidence="1">
    <location>
        <begin position="385"/>
        <end position="413"/>
    </location>
</feature>
<dbReference type="EMBL" id="CP065668">
    <property type="protein sequence ID" value="QPS09631.1"/>
    <property type="molecule type" value="Genomic_DNA"/>
</dbReference>
<evidence type="ECO:0000256" key="1">
    <source>
        <dbReference type="SAM" id="MobiDB-lite"/>
    </source>
</evidence>
<proteinExistence type="predicted"/>
<accession>A0A7T2S622</accession>
<evidence type="ECO:0000313" key="2">
    <source>
        <dbReference type="EMBL" id="QPS09631.1"/>
    </source>
</evidence>
<organism evidence="2 3">
    <name type="scientific">Delftia acidovorans</name>
    <name type="common">Pseudomonas acidovorans</name>
    <name type="synonym">Comamonas acidovorans</name>
    <dbReference type="NCBI Taxonomy" id="80866"/>
    <lineage>
        <taxon>Bacteria</taxon>
        <taxon>Pseudomonadati</taxon>
        <taxon>Pseudomonadota</taxon>
        <taxon>Betaproteobacteria</taxon>
        <taxon>Burkholderiales</taxon>
        <taxon>Comamonadaceae</taxon>
        <taxon>Delftia</taxon>
    </lineage>
</organism>
<protein>
    <submittedName>
        <fullName evidence="2">Phage portal protein</fullName>
    </submittedName>
</protein>
<reference evidence="2 3" key="1">
    <citation type="submission" date="2020-12" db="EMBL/GenBank/DDBJ databases">
        <title>FDA dAtabase for Regulatory Grade micrObial Sequences (FDA-ARGOS): Supporting development and validation of Infectious Disease Dx tests.</title>
        <authorList>
            <person name="Sproer C."/>
            <person name="Gronow S."/>
            <person name="Severitt S."/>
            <person name="Schroder I."/>
            <person name="Tallon L."/>
            <person name="Sadzewicz L."/>
            <person name="Zhao X."/>
            <person name="Boylan J."/>
            <person name="Ott S."/>
            <person name="Bowen H."/>
            <person name="Vavikolanu K."/>
            <person name="Mehta A."/>
            <person name="Aluvathingal J."/>
            <person name="Nadendla S."/>
            <person name="Lowell S."/>
            <person name="Myers T."/>
            <person name="Yan Y."/>
            <person name="Sichtig H."/>
        </authorList>
    </citation>
    <scope>NUCLEOTIDE SEQUENCE [LARGE SCALE GENOMIC DNA]</scope>
    <source>
        <strain evidence="2 3">FDAARGOS_909</strain>
    </source>
</reference>
<gene>
    <name evidence="2" type="ORF">I6G66_06305</name>
</gene>
<dbReference type="AlphaFoldDB" id="A0A7T2S622"/>